<feature type="domain" description="ArnT-like N-terminal" evidence="11">
    <location>
        <begin position="123"/>
        <end position="296"/>
    </location>
</feature>
<dbReference type="eggNOG" id="COG4346">
    <property type="taxonomic scope" value="Bacteria"/>
</dbReference>
<organism evidence="13 14">
    <name type="scientific">Segniliparus rugosus (strain ATCC BAA-974 / DSM 45345 / CCUG 50838 / CIP 108380 / JCM 13579 / CDC 945)</name>
    <dbReference type="NCBI Taxonomy" id="679197"/>
    <lineage>
        <taxon>Bacteria</taxon>
        <taxon>Bacillati</taxon>
        <taxon>Actinomycetota</taxon>
        <taxon>Actinomycetes</taxon>
        <taxon>Mycobacteriales</taxon>
        <taxon>Segniliparaceae</taxon>
        <taxon>Segniliparus</taxon>
    </lineage>
</organism>
<dbReference type="PANTHER" id="PTHR10050:SF46">
    <property type="entry name" value="PROTEIN O-MANNOSYL-TRANSFERASE 2"/>
    <property type="match status" value="1"/>
</dbReference>
<dbReference type="HOGENOM" id="CLU_021079_1_0_11"/>
<reference evidence="13 14" key="1">
    <citation type="journal article" date="2011" name="Stand. Genomic Sci.">
        <title>High quality draft genome sequence of Segniliparus rugosus CDC 945(T)= (ATCC BAA-974(T)).</title>
        <authorList>
            <person name="Earl A.M."/>
            <person name="Desjardins C.A."/>
            <person name="Fitzgerald M.G."/>
            <person name="Arachchi H.M."/>
            <person name="Zeng Q."/>
            <person name="Mehta T."/>
            <person name="Griggs A."/>
            <person name="Birren B.W."/>
            <person name="Toney N.C."/>
            <person name="Carr J."/>
            <person name="Posey J."/>
            <person name="Butler W.R."/>
        </authorList>
    </citation>
    <scope>NUCLEOTIDE SEQUENCE [LARGE SCALE GENOMIC DNA]</scope>
    <source>
        <strain evidence="14">ATCC BAA-974 / DSM 45345 / CCUG 50838 / CIP 108380 / JCM 13579 / CDC 945</strain>
    </source>
</reference>
<dbReference type="EC" id="2.4.1.-" evidence="10"/>
<evidence type="ECO:0000256" key="7">
    <source>
        <dbReference type="ARBA" id="ARBA00022989"/>
    </source>
</evidence>
<dbReference type="GO" id="GO:0004169">
    <property type="term" value="F:dolichyl-phosphate-mannose-protein mannosyltransferase activity"/>
    <property type="evidence" value="ECO:0007669"/>
    <property type="project" value="UniProtKB-UniRule"/>
</dbReference>
<evidence type="ECO:0000256" key="3">
    <source>
        <dbReference type="ARBA" id="ARBA00007222"/>
    </source>
</evidence>
<dbReference type="EMBL" id="ACZI02000003">
    <property type="protein sequence ID" value="EFV14601.1"/>
    <property type="molecule type" value="Genomic_DNA"/>
</dbReference>
<feature type="transmembrane region" description="Helical" evidence="10">
    <location>
        <begin position="174"/>
        <end position="192"/>
    </location>
</feature>
<name>E5XM40_SEGRC</name>
<evidence type="ECO:0000256" key="1">
    <source>
        <dbReference type="ARBA" id="ARBA00004127"/>
    </source>
</evidence>
<feature type="transmembrane region" description="Helical" evidence="10">
    <location>
        <begin position="426"/>
        <end position="442"/>
    </location>
</feature>
<keyword evidence="8 10" id="KW-0472">Membrane</keyword>
<keyword evidence="10" id="KW-1003">Cell membrane</keyword>
<evidence type="ECO:0000256" key="4">
    <source>
        <dbReference type="ARBA" id="ARBA00022676"/>
    </source>
</evidence>
<feature type="transmembrane region" description="Helical" evidence="10">
    <location>
        <begin position="150"/>
        <end position="168"/>
    </location>
</feature>
<dbReference type="AlphaFoldDB" id="E5XM40"/>
<dbReference type="Pfam" id="PF16192">
    <property type="entry name" value="PMT_4TMC"/>
    <property type="match status" value="1"/>
</dbReference>
<evidence type="ECO:0000256" key="6">
    <source>
        <dbReference type="ARBA" id="ARBA00022692"/>
    </source>
</evidence>
<evidence type="ECO:0000256" key="2">
    <source>
        <dbReference type="ARBA" id="ARBA00004922"/>
    </source>
</evidence>
<feature type="transmembrane region" description="Helical" evidence="10">
    <location>
        <begin position="281"/>
        <end position="300"/>
    </location>
</feature>
<evidence type="ECO:0000256" key="9">
    <source>
        <dbReference type="ARBA" id="ARBA00093617"/>
    </source>
</evidence>
<dbReference type="Pfam" id="PF02366">
    <property type="entry name" value="PMT"/>
    <property type="match status" value="1"/>
</dbReference>
<comment type="subcellular location">
    <subcellularLocation>
        <location evidence="10">Cell membrane</location>
    </subcellularLocation>
    <subcellularLocation>
        <location evidence="1">Endomembrane system</location>
        <topology evidence="1">Multi-pass membrane protein</topology>
    </subcellularLocation>
</comment>
<evidence type="ECO:0000313" key="14">
    <source>
        <dbReference type="Proteomes" id="UP000004816"/>
    </source>
</evidence>
<evidence type="ECO:0000259" key="12">
    <source>
        <dbReference type="Pfam" id="PF16192"/>
    </source>
</evidence>
<dbReference type="STRING" id="679197.HMPREF9336_00559"/>
<dbReference type="InterPro" id="IPR027005">
    <property type="entry name" value="PMT-like"/>
</dbReference>
<evidence type="ECO:0000256" key="5">
    <source>
        <dbReference type="ARBA" id="ARBA00022679"/>
    </source>
</evidence>
<feature type="domain" description="Protein O-mannosyl-transferase C-terminal four TM" evidence="12">
    <location>
        <begin position="335"/>
        <end position="530"/>
    </location>
</feature>
<comment type="caution">
    <text evidence="13">The sequence shown here is derived from an EMBL/GenBank/DDBJ whole genome shotgun (WGS) entry which is preliminary data.</text>
</comment>
<feature type="transmembrane region" description="Helical" evidence="10">
    <location>
        <begin position="219"/>
        <end position="237"/>
    </location>
</feature>
<sequence>MTLLADAEAAPLARRLQRLAPTRSSPGPDHVSEDFGPLDAWRGWIVTLVITTIGAVLRFWKVGAHSDHGTPIFDEKHYVPQAWQMLGNGGVEDNPAYGLVVHPPLGKQLIAIGEAIFGYNPLGWRFASAVFGTLLILLVIRAARRLTRSTLIGAVAGILLICDGVSHVAARSALLDIFLAVFAFAAFSCILADRDQVRARLALFLDEGGMERSSFGPRLGARWWRFGAGVLIGLACAVKWSGLYYAVFFGFLTLCFDWSARRHYGVRKPLRGALVRDLAPGLWTFLVVPGLVYLASYWGWYANDFGYYHYGGPPEGANPTILKVCEQLPNAIKHLCYWNADSLKFHEHLTNSNGYHHPWESKPWQWPMSLRPVLYYYENGPAAQHCGEANCVGAILQVGTPAMWWLSVPMMLWGLWRMFAVWDWRYAAVLVGYGASWLPWFLDLDRQMYFYYASAMAPFLVLGLALCCSDILGNHGAALWHSDERKLSGRLLVCLYVGLAVANFAWLYPILVGDPIPHWRWNAEIWLPSWG</sequence>
<gene>
    <name evidence="13" type="ORF">HMPREF9336_00559</name>
</gene>
<keyword evidence="14" id="KW-1185">Reference proteome</keyword>
<dbReference type="PANTHER" id="PTHR10050">
    <property type="entry name" value="DOLICHYL-PHOSPHATE-MANNOSE--PROTEIN MANNOSYLTRANSFERASE"/>
    <property type="match status" value="1"/>
</dbReference>
<dbReference type="GO" id="GO:0012505">
    <property type="term" value="C:endomembrane system"/>
    <property type="evidence" value="ECO:0007669"/>
    <property type="project" value="UniProtKB-SubCell"/>
</dbReference>
<comment type="similarity">
    <text evidence="3 10">Belongs to the glycosyltransferase 39 family.</text>
</comment>
<accession>E5XM40</accession>
<keyword evidence="4 10" id="KW-0328">Glycosyltransferase</keyword>
<protein>
    <recommendedName>
        <fullName evidence="9 10">Polyprenol-phosphate-mannose--protein mannosyltransferase</fullName>
        <ecNumber evidence="10">2.4.1.-</ecNumber>
    </recommendedName>
</protein>
<keyword evidence="5 10" id="KW-0808">Transferase</keyword>
<dbReference type="InterPro" id="IPR003342">
    <property type="entry name" value="ArnT-like_N"/>
</dbReference>
<proteinExistence type="inferred from homology"/>
<keyword evidence="7 10" id="KW-1133">Transmembrane helix</keyword>
<feature type="transmembrane region" description="Helical" evidence="10">
    <location>
        <begin position="122"/>
        <end position="143"/>
    </location>
</feature>
<dbReference type="Proteomes" id="UP000004816">
    <property type="component" value="Unassembled WGS sequence"/>
</dbReference>
<dbReference type="InterPro" id="IPR032421">
    <property type="entry name" value="PMT_4TMC"/>
</dbReference>
<keyword evidence="6 10" id="KW-0812">Transmembrane</keyword>
<feature type="transmembrane region" description="Helical" evidence="10">
    <location>
        <begin position="448"/>
        <end position="472"/>
    </location>
</feature>
<comment type="function">
    <text evidence="10">Protein O-mannosyltransferase that catalyzes the transfer of a single mannose residue from a polyprenol phospho-mannosyl lipidic donor to the hydroxyl group of selected serine and threonine residues in acceptor proteins.</text>
</comment>
<dbReference type="RefSeq" id="WP_007467624.1">
    <property type="nucleotide sequence ID" value="NZ_KI391954.1"/>
</dbReference>
<evidence type="ECO:0000256" key="10">
    <source>
        <dbReference type="RuleBase" id="RU367007"/>
    </source>
</evidence>
<feature type="transmembrane region" description="Helical" evidence="10">
    <location>
        <begin position="493"/>
        <end position="511"/>
    </location>
</feature>
<evidence type="ECO:0000259" key="11">
    <source>
        <dbReference type="Pfam" id="PF02366"/>
    </source>
</evidence>
<dbReference type="UniPathway" id="UPA00378"/>
<evidence type="ECO:0000256" key="8">
    <source>
        <dbReference type="ARBA" id="ARBA00023136"/>
    </source>
</evidence>
<evidence type="ECO:0000313" key="13">
    <source>
        <dbReference type="EMBL" id="EFV14601.1"/>
    </source>
</evidence>
<dbReference type="GO" id="GO:0005886">
    <property type="term" value="C:plasma membrane"/>
    <property type="evidence" value="ECO:0007669"/>
    <property type="project" value="UniProtKB-SubCell"/>
</dbReference>
<comment type="pathway">
    <text evidence="2 10">Protein modification; protein glycosylation.</text>
</comment>